<reference evidence="1 2" key="1">
    <citation type="journal article" date="2009" name="Environ. Microbiol.">
        <title>Genome sequence of Desulfobacterium autotrophicum HRM2, a marine sulfate reducer oxidizing organic carbon completely to carbon dioxide.</title>
        <authorList>
            <person name="Strittmatter A.W."/>
            <person name="Liesegang H."/>
            <person name="Rabus R."/>
            <person name="Decker I."/>
            <person name="Amann J."/>
            <person name="Andres S."/>
            <person name="Henne A."/>
            <person name="Fricke W.F."/>
            <person name="Martinez-Arias R."/>
            <person name="Bartels D."/>
            <person name="Goesmann A."/>
            <person name="Krause L."/>
            <person name="Puehler A."/>
            <person name="Klenk H.P."/>
            <person name="Richter M."/>
            <person name="Schuler M."/>
            <person name="Gloeckner F.O."/>
            <person name="Meyerdierks A."/>
            <person name="Gottschalk G."/>
            <person name="Amann R."/>
        </authorList>
    </citation>
    <scope>NUCLEOTIDE SEQUENCE [LARGE SCALE GENOMIC DNA]</scope>
    <source>
        <strain evidence="2">ATCC 43914 / DSM 3382 / HRM2</strain>
    </source>
</reference>
<evidence type="ECO:0000313" key="1">
    <source>
        <dbReference type="EMBL" id="ACN13649.1"/>
    </source>
</evidence>
<dbReference type="HOGENOM" id="CLU_1419417_0_0_7"/>
<keyword evidence="2" id="KW-1185">Reference proteome</keyword>
<proteinExistence type="predicted"/>
<evidence type="ECO:0000313" key="2">
    <source>
        <dbReference type="Proteomes" id="UP000000442"/>
    </source>
</evidence>
<sequence length="191" mass="20876">MVQTRVFGQPRVRGGLCEPCSNEPIRKFFASAQEFVEKKVGSKVVKVLLGQKNGADIGSVRGCYDHLFFYDGLLCIVQDKFKQKLVSGHDFLPDVEHEGDALGVEPFDSHSTTPMFLFSAGAGSHKVHLPGSLALAFQHGVKGFFASAPVSYAGDGFFYFVLGEQQGSFPVTPGADEGCRVKIVDDYFMFH</sequence>
<dbReference type="Proteomes" id="UP000000442">
    <property type="component" value="Chromosome"/>
</dbReference>
<protein>
    <submittedName>
        <fullName evidence="1">Uncharacterized protein</fullName>
    </submittedName>
</protein>
<dbReference type="KEGG" id="dat:HRM2_05350"/>
<gene>
    <name evidence="1" type="ordered locus">HRM2_05350</name>
</gene>
<dbReference type="STRING" id="177437.HRM2_05350"/>
<dbReference type="AlphaFoldDB" id="C0QHU1"/>
<accession>C0QHU1</accession>
<name>C0QHU1_DESAH</name>
<dbReference type="EMBL" id="CP001087">
    <property type="protein sequence ID" value="ACN13649.1"/>
    <property type="molecule type" value="Genomic_DNA"/>
</dbReference>
<organism evidence="1 2">
    <name type="scientific">Desulforapulum autotrophicum (strain ATCC 43914 / DSM 3382 / VKM B-1955 / HRM2)</name>
    <name type="common">Desulfobacterium autotrophicum</name>
    <dbReference type="NCBI Taxonomy" id="177437"/>
    <lineage>
        <taxon>Bacteria</taxon>
        <taxon>Pseudomonadati</taxon>
        <taxon>Thermodesulfobacteriota</taxon>
        <taxon>Desulfobacteria</taxon>
        <taxon>Desulfobacterales</taxon>
        <taxon>Desulfobacteraceae</taxon>
        <taxon>Desulforapulum</taxon>
    </lineage>
</organism>